<evidence type="ECO:0000313" key="3">
    <source>
        <dbReference type="EMBL" id="QWW24079.1"/>
    </source>
</evidence>
<dbReference type="EMBL" id="CP076751">
    <property type="protein sequence ID" value="QWW24079.1"/>
    <property type="molecule type" value="Genomic_DNA"/>
</dbReference>
<sequence>MKFSIVASITLGGLCLNNAFGARLGDLQEFFAAIPDLHINVCYTYNGSQQCVEPTIVTLLDGESQSSLDCILEIPMSGPHLKQLMENMPSKALMARIPRHFSSFYSMTGHLFKNSKYSSAVRIFATMLGSAAITWSILFVADDKTHQSTQTNQSTQNTSDSSDNPSQPMESLPIKVPNNSFNSRDSSPFFSTLQRCRLRAAVATINAVALQNQGQIDFKSDSSEYFAALVPPMASLSPSDRSGQLAEGKSLSSSPESLAPPRAWLQPAHSREAERKKQKGFAVGIAPVSARKNTFEISTAEGREALKKYIAEKRGQSHMGLVSNKEATDSQDAQENDTNITTTYGEVSKFCPETKKKYRRVFVANRGWMSMRAFEEEERKYGSESVVRSRREMAATNAGGSM</sequence>
<reference evidence="2" key="2">
    <citation type="submission" date="2017-11" db="EMBL/GenBank/DDBJ databases">
        <title>Candida auris genome assembly and annotation.</title>
        <authorList>
            <person name="Munoz J.F."/>
            <person name="Gade L.G."/>
            <person name="Chow N.A."/>
            <person name="Litvintseva A.P."/>
            <person name="Loparev V.N."/>
            <person name="Cuomo C.A."/>
        </authorList>
    </citation>
    <scope>NUCLEOTIDE SEQUENCE</scope>
    <source>
        <strain evidence="2">B8441</strain>
    </source>
</reference>
<reference evidence="2" key="1">
    <citation type="journal article" date="2017" name="Clin. Infect. Dis.">
        <title>Simultaneous emergence of multidrug-resistant Candida auris on 3 continents confirmed by whole-genome sequencing and epidemiological analyses.</title>
        <authorList>
            <person name="Lockhart S.R."/>
            <person name="Etienne K.A."/>
            <person name="Vallabhaneni S."/>
            <person name="Farooqi J."/>
            <person name="Chowdhary A."/>
            <person name="Govender N.P."/>
            <person name="Colombo A.L."/>
            <person name="Calvo B."/>
            <person name="Cuomo C.A."/>
            <person name="Desjardins C.A."/>
            <person name="Berkow E.L."/>
            <person name="Castanheira M."/>
            <person name="Magobo R.E."/>
            <person name="Jabeen K."/>
            <person name="Asghar R.J."/>
            <person name="Meis J.F."/>
            <person name="Jackson B."/>
            <person name="Chiller T."/>
            <person name="Litvintseva A.P."/>
        </authorList>
    </citation>
    <scope>NUCLEOTIDE SEQUENCE [LARGE SCALE GENOMIC DNA]</scope>
    <source>
        <strain evidence="2">B8441</strain>
    </source>
</reference>
<gene>
    <name evidence="2" type="ORF">B9J08_001180</name>
    <name evidence="3" type="ORF">CA7LBN_002913</name>
</gene>
<feature type="region of interest" description="Disordered" evidence="1">
    <location>
        <begin position="379"/>
        <end position="402"/>
    </location>
</feature>
<dbReference type="VEuPathDB" id="FungiDB:CJI97_001426"/>
<dbReference type="VEuPathDB" id="FungiDB:CJJ07_003987"/>
<evidence type="ECO:0000256" key="1">
    <source>
        <dbReference type="SAM" id="MobiDB-lite"/>
    </source>
</evidence>
<proteinExistence type="predicted"/>
<protein>
    <submittedName>
        <fullName evidence="2">Uncharacterized protein</fullName>
    </submittedName>
</protein>
<feature type="compositionally biased region" description="Basic and acidic residues" evidence="1">
    <location>
        <begin position="379"/>
        <end position="393"/>
    </location>
</feature>
<reference evidence="3" key="3">
    <citation type="submission" date="2021-06" db="EMBL/GenBank/DDBJ databases">
        <title>Candida auris outbreak in lebanese hospital.</title>
        <authorList>
            <person name="Finianos M."/>
        </authorList>
    </citation>
    <scope>NUCLEOTIDE SEQUENCE</scope>
    <source>
        <strain evidence="3">CA7LBN</strain>
    </source>
</reference>
<organism evidence="2">
    <name type="scientific">Candidozyma auris</name>
    <name type="common">Yeast</name>
    <name type="synonym">Candida auris</name>
    <dbReference type="NCBI Taxonomy" id="498019"/>
    <lineage>
        <taxon>Eukaryota</taxon>
        <taxon>Fungi</taxon>
        <taxon>Dikarya</taxon>
        <taxon>Ascomycota</taxon>
        <taxon>Saccharomycotina</taxon>
        <taxon>Pichiomycetes</taxon>
        <taxon>Metschnikowiaceae</taxon>
        <taxon>Candidozyma</taxon>
    </lineage>
</organism>
<feature type="compositionally biased region" description="Low complexity" evidence="1">
    <location>
        <begin position="250"/>
        <end position="261"/>
    </location>
</feature>
<evidence type="ECO:0000313" key="2">
    <source>
        <dbReference type="EMBL" id="PIS56642.1"/>
    </source>
</evidence>
<feature type="compositionally biased region" description="Low complexity" evidence="1">
    <location>
        <begin position="148"/>
        <end position="168"/>
    </location>
</feature>
<dbReference type="VEuPathDB" id="FungiDB:CJJ09_003436"/>
<dbReference type="AlphaFoldDB" id="A0A2H1A215"/>
<dbReference type="EMBL" id="PEKT02000003">
    <property type="protein sequence ID" value="PIS56642.1"/>
    <property type="molecule type" value="Genomic_DNA"/>
</dbReference>
<feature type="region of interest" description="Disordered" evidence="1">
    <location>
        <begin position="148"/>
        <end position="180"/>
    </location>
</feature>
<name>A0A2H1A215_CANAR</name>
<dbReference type="VEuPathDB" id="FungiDB:CJI96_0003026"/>
<dbReference type="Proteomes" id="UP000825438">
    <property type="component" value="Chromosome III"/>
</dbReference>
<feature type="region of interest" description="Disordered" evidence="1">
    <location>
        <begin position="236"/>
        <end position="280"/>
    </location>
</feature>
<accession>A0A2H1A215</accession>
<dbReference type="VEuPathDB" id="FungiDB:B9J08_001180"/>